<protein>
    <submittedName>
        <fullName evidence="3">Esterase of the alpha-beta hydrolase superfamily</fullName>
    </submittedName>
</protein>
<dbReference type="Pfam" id="PF01734">
    <property type="entry name" value="Patatin"/>
    <property type="match status" value="1"/>
</dbReference>
<dbReference type="InterPro" id="IPR002641">
    <property type="entry name" value="PNPLA_dom"/>
</dbReference>
<dbReference type="PROSITE" id="PS51318">
    <property type="entry name" value="TAT"/>
    <property type="match status" value="1"/>
</dbReference>
<dbReference type="STRING" id="1835254.CL55_00020320"/>
<dbReference type="InterPro" id="IPR006311">
    <property type="entry name" value="TAT_signal"/>
</dbReference>
<dbReference type="NCBIfam" id="TIGR01409">
    <property type="entry name" value="TAT_signal_seq"/>
    <property type="match status" value="1"/>
</dbReference>
<organism evidence="3 4">
    <name type="scientific">Polynucleobacter duraquae</name>
    <dbReference type="NCBI Taxonomy" id="1835254"/>
    <lineage>
        <taxon>Bacteria</taxon>
        <taxon>Pseudomonadati</taxon>
        <taxon>Pseudomonadota</taxon>
        <taxon>Betaproteobacteria</taxon>
        <taxon>Burkholderiales</taxon>
        <taxon>Burkholderiaceae</taxon>
        <taxon>Polynucleobacter</taxon>
    </lineage>
</organism>
<reference evidence="3 4" key="1">
    <citation type="submission" date="2014-03" db="EMBL/GenBank/DDBJ databases">
        <title>Genome of Polynucleobacter strain MWH-MoK4.</title>
        <authorList>
            <person name="Hahn M.W."/>
        </authorList>
    </citation>
    <scope>NUCLEOTIDE SEQUENCE [LARGE SCALE GENOMIC DNA]</scope>
    <source>
        <strain evidence="3 4">MWH-MoK4</strain>
    </source>
</reference>
<name>A0A0E3ZNT6_9BURK</name>
<dbReference type="RefSeq" id="WP_046330998.1">
    <property type="nucleotide sequence ID" value="NZ_CP007501.1"/>
</dbReference>
<evidence type="ECO:0000313" key="3">
    <source>
        <dbReference type="EMBL" id="AKD26365.1"/>
    </source>
</evidence>
<dbReference type="OrthoDB" id="2339873at2"/>
<dbReference type="SUPFAM" id="SSF52151">
    <property type="entry name" value="FabD/lysophospholipase-like"/>
    <property type="match status" value="1"/>
</dbReference>
<accession>A0A0E3ZNT6</accession>
<dbReference type="AlphaFoldDB" id="A0A0E3ZNT6"/>
<dbReference type="KEGG" id="pdq:CL55_00020320"/>
<keyword evidence="1" id="KW-0443">Lipid metabolism</keyword>
<dbReference type="GO" id="GO:0016787">
    <property type="term" value="F:hydrolase activity"/>
    <property type="evidence" value="ECO:0007669"/>
    <property type="project" value="UniProtKB-KW"/>
</dbReference>
<sequence>MTQSSRRNFLKTSAVGAVAITGASGIMADAAKAQSTHPKSNIQIKANEISNKLFADDGLAIPIATKPTVSKLAKGLDRTMVLGGGGEYYIAWYCGFFHGLIEAGLDMAQLPEMVVGTSAGSYMGSSLLSGEFTRLRTEFDFFGKFPEIFAKIAPLNKPNTSQMRADQINMSASDGSIETRKIIGHAALASNNKLNGNHVERLVALLTGDSKKDWSTSRMYTTGIDCYTGERIVVGQQVARKNSIPLAHGAAASSSLPGVAGPTLLGQRYVMDGGICSNPAHVDLVAGSKRALVITLTDGVTGAILTTIPHPVAQNIEDIKATGTKVKWIVAGTPKGVDLLDPKQIAGALRTGYDRSKIEAPKIKEFWA</sequence>
<dbReference type="EMBL" id="CP007501">
    <property type="protein sequence ID" value="AKD26365.1"/>
    <property type="molecule type" value="Genomic_DNA"/>
</dbReference>
<gene>
    <name evidence="3" type="ORF">CL55_00020320</name>
</gene>
<dbReference type="HOGENOM" id="CLU_751961_0_0_4"/>
<keyword evidence="4" id="KW-1185">Reference proteome</keyword>
<dbReference type="Gene3D" id="3.40.1090.10">
    <property type="entry name" value="Cytosolic phospholipase A2 catalytic domain"/>
    <property type="match status" value="1"/>
</dbReference>
<dbReference type="Proteomes" id="UP000061135">
    <property type="component" value="Chromosome"/>
</dbReference>
<evidence type="ECO:0000313" key="4">
    <source>
        <dbReference type="Proteomes" id="UP000061135"/>
    </source>
</evidence>
<dbReference type="InterPro" id="IPR016035">
    <property type="entry name" value="Acyl_Trfase/lysoPLipase"/>
</dbReference>
<evidence type="ECO:0000256" key="1">
    <source>
        <dbReference type="ARBA" id="ARBA00023098"/>
    </source>
</evidence>
<proteinExistence type="predicted"/>
<dbReference type="GO" id="GO:0006629">
    <property type="term" value="P:lipid metabolic process"/>
    <property type="evidence" value="ECO:0007669"/>
    <property type="project" value="UniProtKB-KW"/>
</dbReference>
<evidence type="ECO:0000259" key="2">
    <source>
        <dbReference type="Pfam" id="PF01734"/>
    </source>
</evidence>
<feature type="domain" description="PNPLA" evidence="2">
    <location>
        <begin position="80"/>
        <end position="281"/>
    </location>
</feature>
<keyword evidence="3" id="KW-0378">Hydrolase</keyword>
<dbReference type="PATRIC" id="fig|576611.7.peg.2061"/>
<dbReference type="InterPro" id="IPR019546">
    <property type="entry name" value="TAT_signal_bac_arc"/>
</dbReference>